<evidence type="ECO:0000256" key="6">
    <source>
        <dbReference type="ARBA" id="ARBA00022554"/>
    </source>
</evidence>
<protein>
    <recommendedName>
        <fullName evidence="5">Transmembrane protein 138</fullName>
    </recommendedName>
</protein>
<evidence type="ECO:0000256" key="10">
    <source>
        <dbReference type="ARBA" id="ARBA00023069"/>
    </source>
</evidence>
<reference evidence="14" key="1">
    <citation type="submission" date="2025-08" db="UniProtKB">
        <authorList>
            <consortium name="Ensembl"/>
        </authorList>
    </citation>
    <scope>IDENTIFICATION</scope>
</reference>
<keyword evidence="12" id="KW-0325">Glycoprotein</keyword>
<keyword evidence="11" id="KW-0472">Membrane</keyword>
<reference evidence="14" key="2">
    <citation type="submission" date="2025-09" db="UniProtKB">
        <authorList>
            <consortium name="Ensembl"/>
        </authorList>
    </citation>
    <scope>IDENTIFICATION</scope>
</reference>
<keyword evidence="15" id="KW-1185">Reference proteome</keyword>
<dbReference type="GO" id="GO:0005929">
    <property type="term" value="C:cilium"/>
    <property type="evidence" value="ECO:0007669"/>
    <property type="project" value="UniProtKB-SubCell"/>
</dbReference>
<keyword evidence="13" id="KW-0966">Cell projection</keyword>
<accession>A0A8U8AY30</accession>
<evidence type="ECO:0000256" key="2">
    <source>
        <dbReference type="ARBA" id="ARBA00004128"/>
    </source>
</evidence>
<keyword evidence="8" id="KW-0970">Cilium biogenesis/degradation</keyword>
<comment type="similarity">
    <text evidence="4">Belongs to the TMEM138 family.</text>
</comment>
<evidence type="ECO:0000256" key="11">
    <source>
        <dbReference type="ARBA" id="ARBA00023136"/>
    </source>
</evidence>
<sequence>MLQPSNYSLVLFLQFLLLSYDLFVNSFSELLRTAPAVQLVLFIIQDIAIVFNVIIVFLMFFNTYVFQAGLVNLLFHKFKGTILLSAAYLALSISFHVWIMNLRWRDSSRFIWTEGLQTLFVFQRLGKNSKDQGGIPHPLGVLGALSHPEIPCSGRALLLLLQADSCAPGRPPLLPGFALAPQGVCPFPWLMDPLESPCTPPALSGLVLAHAFSGVQPLGFWESAGGLWGVPAFWGHSRGWDWNVFGNPKGINRMCFPEAAGCLCPPGVTAALFTLYPRLGAARAAAKRARSRAPVWDSWVTVKPPNGDIPMLRCRIRVPMDTGGRG</sequence>
<evidence type="ECO:0000256" key="3">
    <source>
        <dbReference type="ARBA" id="ARBA00004138"/>
    </source>
</evidence>
<dbReference type="PANTHER" id="PTHR13306:SF6">
    <property type="entry name" value="TRANSMEMBRANE PROTEIN 138"/>
    <property type="match status" value="1"/>
</dbReference>
<dbReference type="GO" id="GO:0030030">
    <property type="term" value="P:cell projection organization"/>
    <property type="evidence" value="ECO:0007669"/>
    <property type="project" value="UniProtKB-KW"/>
</dbReference>
<dbReference type="GO" id="GO:0005774">
    <property type="term" value="C:vacuolar membrane"/>
    <property type="evidence" value="ECO:0007669"/>
    <property type="project" value="UniProtKB-SubCell"/>
</dbReference>
<evidence type="ECO:0000256" key="4">
    <source>
        <dbReference type="ARBA" id="ARBA00010572"/>
    </source>
</evidence>
<evidence type="ECO:0000256" key="7">
    <source>
        <dbReference type="ARBA" id="ARBA00022692"/>
    </source>
</evidence>
<proteinExistence type="inferred from homology"/>
<comment type="subcellular location">
    <subcellularLocation>
        <location evidence="3">Cell projection</location>
        <location evidence="3">Cilium</location>
    </subcellularLocation>
    <subcellularLocation>
        <location evidence="2">Vacuole membrane</location>
        <topology evidence="2">Multi-pass membrane protein</topology>
    </subcellularLocation>
</comment>
<evidence type="ECO:0000313" key="15">
    <source>
        <dbReference type="Proteomes" id="UP000694382"/>
    </source>
</evidence>
<comment type="function">
    <text evidence="1">Required for ciliogenesis.</text>
</comment>
<dbReference type="AlphaFoldDB" id="A0A8U8AY30"/>
<evidence type="ECO:0000256" key="1">
    <source>
        <dbReference type="ARBA" id="ARBA00003709"/>
    </source>
</evidence>
<dbReference type="InterPro" id="IPR024133">
    <property type="entry name" value="TM_138"/>
</dbReference>
<gene>
    <name evidence="14" type="primary">TMEM138</name>
</gene>
<keyword evidence="10" id="KW-0969">Cilium</keyword>
<dbReference type="Proteomes" id="UP000694382">
    <property type="component" value="Unassembled WGS sequence"/>
</dbReference>
<evidence type="ECO:0000313" key="14">
    <source>
        <dbReference type="Ensembl" id="ENSCPVP00000026145.1"/>
    </source>
</evidence>
<organism evidence="14 15">
    <name type="scientific">Geospiza parvula</name>
    <name type="common">Small tree-finch</name>
    <name type="synonym">Camarhynchus parvulus</name>
    <dbReference type="NCBI Taxonomy" id="87175"/>
    <lineage>
        <taxon>Eukaryota</taxon>
        <taxon>Metazoa</taxon>
        <taxon>Chordata</taxon>
        <taxon>Craniata</taxon>
        <taxon>Vertebrata</taxon>
        <taxon>Euteleostomi</taxon>
        <taxon>Archelosauria</taxon>
        <taxon>Archosauria</taxon>
        <taxon>Dinosauria</taxon>
        <taxon>Saurischia</taxon>
        <taxon>Theropoda</taxon>
        <taxon>Coelurosauria</taxon>
        <taxon>Aves</taxon>
        <taxon>Neognathae</taxon>
        <taxon>Neoaves</taxon>
        <taxon>Telluraves</taxon>
        <taxon>Australaves</taxon>
        <taxon>Passeriformes</taxon>
        <taxon>Thraupidae</taxon>
        <taxon>Camarhynchus</taxon>
    </lineage>
</organism>
<dbReference type="PANTHER" id="PTHR13306">
    <property type="entry name" value="TRANSMEMBRANE PROTEIN 138"/>
    <property type="match status" value="1"/>
</dbReference>
<name>A0A8U8AY30_GEOPR</name>
<dbReference type="Ensembl" id="ENSCPVT00000028494.1">
    <property type="protein sequence ID" value="ENSCPVP00000026145.1"/>
    <property type="gene ID" value="ENSCPVG00000018347.1"/>
</dbReference>
<keyword evidence="6" id="KW-0926">Vacuole</keyword>
<keyword evidence="7" id="KW-0812">Transmembrane</keyword>
<evidence type="ECO:0000256" key="8">
    <source>
        <dbReference type="ARBA" id="ARBA00022794"/>
    </source>
</evidence>
<evidence type="ECO:0000256" key="9">
    <source>
        <dbReference type="ARBA" id="ARBA00022989"/>
    </source>
</evidence>
<keyword evidence="9" id="KW-1133">Transmembrane helix</keyword>
<dbReference type="Pfam" id="PF14935">
    <property type="entry name" value="TMEM138"/>
    <property type="match status" value="1"/>
</dbReference>
<evidence type="ECO:0000256" key="5">
    <source>
        <dbReference type="ARBA" id="ARBA00014515"/>
    </source>
</evidence>
<evidence type="ECO:0000256" key="13">
    <source>
        <dbReference type="ARBA" id="ARBA00023273"/>
    </source>
</evidence>
<evidence type="ECO:0000256" key="12">
    <source>
        <dbReference type="ARBA" id="ARBA00023180"/>
    </source>
</evidence>